<keyword evidence="3" id="KW-1185">Reference proteome</keyword>
<name>A0AAD6G0T4_9EURO</name>
<feature type="region of interest" description="Disordered" evidence="1">
    <location>
        <begin position="248"/>
        <end position="319"/>
    </location>
</feature>
<dbReference type="RefSeq" id="XP_056763355.1">
    <property type="nucleotide sequence ID" value="XM_056914506.1"/>
</dbReference>
<gene>
    <name evidence="2" type="ORF">N7458_011124</name>
</gene>
<feature type="region of interest" description="Disordered" evidence="1">
    <location>
        <begin position="147"/>
        <end position="222"/>
    </location>
</feature>
<evidence type="ECO:0000256" key="1">
    <source>
        <dbReference type="SAM" id="MobiDB-lite"/>
    </source>
</evidence>
<dbReference type="EMBL" id="JAPVEA010000008">
    <property type="protein sequence ID" value="KAJ5440126.1"/>
    <property type="molecule type" value="Genomic_DNA"/>
</dbReference>
<organism evidence="2 3">
    <name type="scientific">Penicillium daleae</name>
    <dbReference type="NCBI Taxonomy" id="63821"/>
    <lineage>
        <taxon>Eukaryota</taxon>
        <taxon>Fungi</taxon>
        <taxon>Dikarya</taxon>
        <taxon>Ascomycota</taxon>
        <taxon>Pezizomycotina</taxon>
        <taxon>Eurotiomycetes</taxon>
        <taxon>Eurotiomycetidae</taxon>
        <taxon>Eurotiales</taxon>
        <taxon>Aspergillaceae</taxon>
        <taxon>Penicillium</taxon>
    </lineage>
</organism>
<feature type="compositionally biased region" description="Low complexity" evidence="1">
    <location>
        <begin position="157"/>
        <end position="167"/>
    </location>
</feature>
<feature type="compositionally biased region" description="Polar residues" evidence="1">
    <location>
        <begin position="91"/>
        <end position="103"/>
    </location>
</feature>
<feature type="compositionally biased region" description="Polar residues" evidence="1">
    <location>
        <begin position="194"/>
        <end position="212"/>
    </location>
</feature>
<feature type="region of interest" description="Disordered" evidence="1">
    <location>
        <begin position="88"/>
        <end position="129"/>
    </location>
</feature>
<proteinExistence type="predicted"/>
<dbReference type="Proteomes" id="UP001213681">
    <property type="component" value="Unassembled WGS sequence"/>
</dbReference>
<feature type="compositionally biased region" description="Pro residues" evidence="1">
    <location>
        <begin position="309"/>
        <end position="319"/>
    </location>
</feature>
<feature type="compositionally biased region" description="Low complexity" evidence="1">
    <location>
        <begin position="284"/>
        <end position="308"/>
    </location>
</feature>
<evidence type="ECO:0000313" key="2">
    <source>
        <dbReference type="EMBL" id="KAJ5440126.1"/>
    </source>
</evidence>
<comment type="caution">
    <text evidence="2">The sequence shown here is derived from an EMBL/GenBank/DDBJ whole genome shotgun (WGS) entry which is preliminary data.</text>
</comment>
<dbReference type="GeneID" id="81604749"/>
<feature type="region of interest" description="Disordered" evidence="1">
    <location>
        <begin position="1"/>
        <end position="74"/>
    </location>
</feature>
<dbReference type="AlphaFoldDB" id="A0AAD6G0T4"/>
<reference evidence="2" key="2">
    <citation type="journal article" date="2023" name="IMA Fungus">
        <title>Comparative genomic study of the Penicillium genus elucidates a diverse pangenome and 15 lateral gene transfer events.</title>
        <authorList>
            <person name="Petersen C."/>
            <person name="Sorensen T."/>
            <person name="Nielsen M.R."/>
            <person name="Sondergaard T.E."/>
            <person name="Sorensen J.L."/>
            <person name="Fitzpatrick D.A."/>
            <person name="Frisvad J.C."/>
            <person name="Nielsen K.L."/>
        </authorList>
    </citation>
    <scope>NUCLEOTIDE SEQUENCE</scope>
    <source>
        <strain evidence="2">IBT 16125</strain>
    </source>
</reference>
<evidence type="ECO:0000313" key="3">
    <source>
        <dbReference type="Proteomes" id="UP001213681"/>
    </source>
</evidence>
<feature type="compositionally biased region" description="Polar residues" evidence="1">
    <location>
        <begin position="250"/>
        <end position="283"/>
    </location>
</feature>
<reference evidence="2" key="1">
    <citation type="submission" date="2022-12" db="EMBL/GenBank/DDBJ databases">
        <authorList>
            <person name="Petersen C."/>
        </authorList>
    </citation>
    <scope>NUCLEOTIDE SEQUENCE</scope>
    <source>
        <strain evidence="2">IBT 16125</strain>
    </source>
</reference>
<protein>
    <submittedName>
        <fullName evidence="2">Uncharacterized protein</fullName>
    </submittedName>
</protein>
<sequence>MSKPHPIGSAADPSAEQYRSFRMDVQQQPQISAYAPSIAYTGNANSTSHQSGFPPSQPPQPQWQLGGPHAKPSHVSLASSTHYTLPGLSQPLYSSNTTAQTGGQHPGELPLSTTQSSFPSHPGNVYSGNQMEMQHSHGLVPAQSHANTNQATNIPGHSLSQSHSQQSMGFQHDQHGGLGAGSQVQPPLHEYGTRRSSTQSSYQNNTILQTQPGPGFNSMVFPTAPSAHGSAQYFQNPIVQAGVHHYLPHQPQSSMHNGTTNHRGSNYHPQTSQLPPHQDQWTTSASASRIAASDIQFVSGPWASSTPPTSGPPQQPHYD</sequence>
<accession>A0AAD6G0T4</accession>